<dbReference type="EMBL" id="JBHSIS010000010">
    <property type="protein sequence ID" value="MFC4856348.1"/>
    <property type="molecule type" value="Genomic_DNA"/>
</dbReference>
<keyword evidence="3" id="KW-1185">Reference proteome</keyword>
<organism evidence="2 3">
    <name type="scientific">Actinophytocola glycyrrhizae</name>
    <dbReference type="NCBI Taxonomy" id="2044873"/>
    <lineage>
        <taxon>Bacteria</taxon>
        <taxon>Bacillati</taxon>
        <taxon>Actinomycetota</taxon>
        <taxon>Actinomycetes</taxon>
        <taxon>Pseudonocardiales</taxon>
        <taxon>Pseudonocardiaceae</taxon>
    </lineage>
</organism>
<evidence type="ECO:0000313" key="2">
    <source>
        <dbReference type="EMBL" id="MFC4856348.1"/>
    </source>
</evidence>
<dbReference type="InterPro" id="IPR015424">
    <property type="entry name" value="PyrdxlP-dep_Trfase"/>
</dbReference>
<keyword evidence="2" id="KW-0808">Transferase</keyword>
<dbReference type="Gene3D" id="3.40.640.10">
    <property type="entry name" value="Type I PLP-dependent aspartate aminotransferase-like (Major domain)"/>
    <property type="match status" value="1"/>
</dbReference>
<sequence>MREAFGAHFEVPAGYVNTASIGIPSAAVADAVADAVTGWRTGAARPPHYDRYVAAARRAWARLTGVAPEHVASGASVSQLVGLVAASVPDRTRVVTVASEFTSVTFPFAAQDKRGVTVTEVPPDHLAEAAADADLVAVSVVQSADGALADLAALRAAGTPVLLDATQAAGWLPLRLDWADYVVGGSYKWLFAPRGAAWLAVHPDARPLVPQAANWYAAQDPWDGVYGLPLRLADGARALDLSPVWFAQLGAAVSTEWLAALDMASVRDHCTHLADTVLAQVGREPAGSAIISLELTADQRGRLAAADVVSAERAGRTRLSFHLYNTEDDVDRVLGALATRS</sequence>
<dbReference type="RefSeq" id="WP_378058326.1">
    <property type="nucleotide sequence ID" value="NZ_JBHSIS010000010.1"/>
</dbReference>
<keyword evidence="2" id="KW-0032">Aminotransferase</keyword>
<proteinExistence type="predicted"/>
<dbReference type="PANTHER" id="PTHR43586">
    <property type="entry name" value="CYSTEINE DESULFURASE"/>
    <property type="match status" value="1"/>
</dbReference>
<dbReference type="InterPro" id="IPR015421">
    <property type="entry name" value="PyrdxlP-dep_Trfase_major"/>
</dbReference>
<gene>
    <name evidence="2" type="ORF">ACFPCV_22820</name>
</gene>
<dbReference type="SUPFAM" id="SSF53383">
    <property type="entry name" value="PLP-dependent transferases"/>
    <property type="match status" value="1"/>
</dbReference>
<dbReference type="PANTHER" id="PTHR43586:SF21">
    <property type="entry name" value="PYRIDOXAL PHOSPHATE (PLP)-DEPENDENT ASPARTATE AMINOTRANSFERASE SUPERFAMILY"/>
    <property type="match status" value="1"/>
</dbReference>
<dbReference type="Gene3D" id="3.90.1150.10">
    <property type="entry name" value="Aspartate Aminotransferase, domain 1"/>
    <property type="match status" value="1"/>
</dbReference>
<dbReference type="InterPro" id="IPR015422">
    <property type="entry name" value="PyrdxlP-dep_Trfase_small"/>
</dbReference>
<dbReference type="InterPro" id="IPR000192">
    <property type="entry name" value="Aminotrans_V_dom"/>
</dbReference>
<accession>A0ABV9S672</accession>
<protein>
    <submittedName>
        <fullName evidence="2">Aminotransferase class V-fold PLP-dependent enzyme</fullName>
    </submittedName>
</protein>
<dbReference type="GO" id="GO:0008483">
    <property type="term" value="F:transaminase activity"/>
    <property type="evidence" value="ECO:0007669"/>
    <property type="project" value="UniProtKB-KW"/>
</dbReference>
<name>A0ABV9S672_9PSEU</name>
<dbReference type="Proteomes" id="UP001595859">
    <property type="component" value="Unassembled WGS sequence"/>
</dbReference>
<reference evidence="3" key="1">
    <citation type="journal article" date="2019" name="Int. J. Syst. Evol. Microbiol.">
        <title>The Global Catalogue of Microorganisms (GCM) 10K type strain sequencing project: providing services to taxonomists for standard genome sequencing and annotation.</title>
        <authorList>
            <consortium name="The Broad Institute Genomics Platform"/>
            <consortium name="The Broad Institute Genome Sequencing Center for Infectious Disease"/>
            <person name="Wu L."/>
            <person name="Ma J."/>
        </authorList>
    </citation>
    <scope>NUCLEOTIDE SEQUENCE [LARGE SCALE GENOMIC DNA]</scope>
    <source>
        <strain evidence="3">ZS-22-S1</strain>
    </source>
</reference>
<dbReference type="Pfam" id="PF00266">
    <property type="entry name" value="Aminotran_5"/>
    <property type="match status" value="1"/>
</dbReference>
<evidence type="ECO:0000259" key="1">
    <source>
        <dbReference type="Pfam" id="PF00266"/>
    </source>
</evidence>
<evidence type="ECO:0000313" key="3">
    <source>
        <dbReference type="Proteomes" id="UP001595859"/>
    </source>
</evidence>
<comment type="caution">
    <text evidence="2">The sequence shown here is derived from an EMBL/GenBank/DDBJ whole genome shotgun (WGS) entry which is preliminary data.</text>
</comment>
<feature type="domain" description="Aminotransferase class V" evidence="1">
    <location>
        <begin position="85"/>
        <end position="280"/>
    </location>
</feature>